<comment type="caution">
    <text evidence="3">The sequence shown here is derived from an EMBL/GenBank/DDBJ whole genome shotgun (WGS) entry which is preliminary data.</text>
</comment>
<dbReference type="SMART" id="SM00867">
    <property type="entry name" value="YceI"/>
    <property type="match status" value="1"/>
</dbReference>
<dbReference type="PANTHER" id="PTHR34406">
    <property type="entry name" value="PROTEIN YCEI"/>
    <property type="match status" value="1"/>
</dbReference>
<dbReference type="Pfam" id="PF04264">
    <property type="entry name" value="YceI"/>
    <property type="match status" value="1"/>
</dbReference>
<accession>A0A162G810</accession>
<dbReference type="AlphaFoldDB" id="A0A162G810"/>
<gene>
    <name evidence="3" type="ORF">AZI87_11830</name>
</gene>
<feature type="domain" description="Lipid/polyisoprenoid-binding YceI-like" evidence="2">
    <location>
        <begin position="22"/>
        <end position="194"/>
    </location>
</feature>
<evidence type="ECO:0000313" key="3">
    <source>
        <dbReference type="EMBL" id="KYG65242.1"/>
    </source>
</evidence>
<dbReference type="Proteomes" id="UP000075799">
    <property type="component" value="Unassembled WGS sequence"/>
</dbReference>
<organism evidence="3 4">
    <name type="scientific">Bdellovibrio bacteriovorus</name>
    <dbReference type="NCBI Taxonomy" id="959"/>
    <lineage>
        <taxon>Bacteria</taxon>
        <taxon>Pseudomonadati</taxon>
        <taxon>Bdellovibrionota</taxon>
        <taxon>Bdellovibrionia</taxon>
        <taxon>Bdellovibrionales</taxon>
        <taxon>Pseudobdellovibrionaceae</taxon>
        <taxon>Bdellovibrio</taxon>
    </lineage>
</organism>
<dbReference type="OrthoDB" id="951410at2"/>
<feature type="chain" id="PRO_5007834255" evidence="1">
    <location>
        <begin position="20"/>
        <end position="195"/>
    </location>
</feature>
<proteinExistence type="predicted"/>
<dbReference type="InterPro" id="IPR007372">
    <property type="entry name" value="Lipid/polyisoprenoid-bd_YceI"/>
</dbReference>
<evidence type="ECO:0000256" key="1">
    <source>
        <dbReference type="SAM" id="SignalP"/>
    </source>
</evidence>
<keyword evidence="1" id="KW-0732">Signal</keyword>
<dbReference type="PANTHER" id="PTHR34406:SF1">
    <property type="entry name" value="PROTEIN YCEI"/>
    <property type="match status" value="1"/>
</dbReference>
<reference evidence="3 4" key="1">
    <citation type="submission" date="2016-03" db="EMBL/GenBank/DDBJ databases">
        <authorList>
            <person name="Ploux O."/>
        </authorList>
    </citation>
    <scope>NUCLEOTIDE SEQUENCE [LARGE SCALE GENOMIC DNA]</scope>
    <source>
        <strain evidence="3 4">EC13</strain>
    </source>
</reference>
<dbReference type="Gene3D" id="2.40.128.110">
    <property type="entry name" value="Lipid/polyisoprenoid-binding, YceI-like"/>
    <property type="match status" value="1"/>
</dbReference>
<name>A0A162G810_BDEBC</name>
<dbReference type="InterPro" id="IPR036761">
    <property type="entry name" value="TTHA0802/YceI-like_sf"/>
</dbReference>
<evidence type="ECO:0000259" key="2">
    <source>
        <dbReference type="SMART" id="SM00867"/>
    </source>
</evidence>
<dbReference type="RefSeq" id="WP_063207218.1">
    <property type="nucleotide sequence ID" value="NZ_LUKD01000005.1"/>
</dbReference>
<feature type="signal peptide" evidence="1">
    <location>
        <begin position="1"/>
        <end position="19"/>
    </location>
</feature>
<dbReference type="EMBL" id="LUKD01000005">
    <property type="protein sequence ID" value="KYG65242.1"/>
    <property type="molecule type" value="Genomic_DNA"/>
</dbReference>
<protein>
    <submittedName>
        <fullName evidence="3">YCE I like family protein</fullName>
    </submittedName>
</protein>
<evidence type="ECO:0000313" key="4">
    <source>
        <dbReference type="Proteomes" id="UP000075799"/>
    </source>
</evidence>
<dbReference type="SUPFAM" id="SSF101874">
    <property type="entry name" value="YceI-like"/>
    <property type="match status" value="1"/>
</dbReference>
<sequence>MMKLVLSALLVLSAVSAQAADVYKIDTKASTVAWKGTKKVGSAHDGAIAVKEGDVTVDKGQLKSANIVIDMASITNNDVKDAEYNKKLVGHLSNDDFFNVPKFPTSTFKLTKVTPKSKDEVTVKGDLTIKGVTQPIEFPAKVVVGKDTVTGTAVVKVDRTKWGIKYGSGNFFKELAGDKIISDEFELNLNLVAKK</sequence>